<evidence type="ECO:0000259" key="6">
    <source>
        <dbReference type="Pfam" id="PF22178"/>
    </source>
</evidence>
<dbReference type="Gene3D" id="2.30.110.50">
    <property type="match status" value="1"/>
</dbReference>
<dbReference type="SUPFAM" id="SSF69279">
    <property type="entry name" value="Phage tail proteins"/>
    <property type="match status" value="2"/>
</dbReference>
<evidence type="ECO:0000256" key="3">
    <source>
        <dbReference type="ARBA" id="ARBA00022525"/>
    </source>
</evidence>
<dbReference type="InterPro" id="IPR006531">
    <property type="entry name" value="Gp5/Vgr_OB"/>
</dbReference>
<dbReference type="PANTHER" id="PTHR32305">
    <property type="match status" value="1"/>
</dbReference>
<dbReference type="Pfam" id="PF22178">
    <property type="entry name" value="Gp5_trimer_C"/>
    <property type="match status" value="1"/>
</dbReference>
<evidence type="ECO:0000313" key="7">
    <source>
        <dbReference type="EMBL" id="MCQ8104787.1"/>
    </source>
</evidence>
<protein>
    <submittedName>
        <fullName evidence="7">Type VI secretion system tip protein VgrG</fullName>
    </submittedName>
</protein>
<accession>A0ABT1TH57</accession>
<dbReference type="RefSeq" id="WP_256602590.1">
    <property type="nucleotide sequence ID" value="NZ_JANIBJ010000020.1"/>
</dbReference>
<sequence length="647" mass="72786">MALSQVDRIASVTTSLGETDLLLYRMTGTEHMSRLYEYELELLSEKNDIDLKGLLGTGMTVKLYLDGGGHRSVHGIVTRISLFGTLGRLNYYRATLRPKPWLLSRTGNCRIFSNVSVPDIVKKLLTEHGYTDLENKLAATYEPREYCVQYRESDFNFISRLMEVEGIYYYFKHADGRHTMVLCDDASGHAEPAKQTIPYFPPENQGRRNKEHIYEWRVSEEIQSGTYVHDDFDFEKPKAELKTTSSKPGGHDEDSKEVYDYPGDYIKTADGDHYAKVRMQEMRAGFEFIAASGNTRGLATGNKFELSQYPRADQNKEHIVVSSQIQLQVNGYHSFGIADSAEPYQCRYSVIRSSFDYRAPRVSRIPVVQGVQTAIVVGKSGDEITTDKYGRVKVQFHWDREGNNDENSSCWVRVAQVWAGKNWGAIHIPRIGQEVIVDFLEGNPDRPIITGRVYNADQMPPYELDANKTQSGIKSRSSKEGSADNFNEIRFEDKKGEEELYIHAEKNFTRVVENDDVHTIGFDKKDPGDQTVDIYNNRTVTLDQGNDALTVKTGNRTAEIKQGNDEITVAMGNRTVKVDSGKITEEAMQSIELKVGQNSVKIDQSGVTIKGLMIKIEGQTTTDLKGLTTTVSGDAMLTLKGGVVMIN</sequence>
<evidence type="ECO:0000313" key="8">
    <source>
        <dbReference type="Proteomes" id="UP001524499"/>
    </source>
</evidence>
<gene>
    <name evidence="7" type="primary">vgrG</name>
    <name evidence="7" type="ORF">NP590_11775</name>
</gene>
<feature type="region of interest" description="Disordered" evidence="4">
    <location>
        <begin position="462"/>
        <end position="483"/>
    </location>
</feature>
<dbReference type="InterPro" id="IPR017847">
    <property type="entry name" value="T6SS_RhsGE_Vgr_subset"/>
</dbReference>
<comment type="similarity">
    <text evidence="2">Belongs to the VgrG protein family.</text>
</comment>
<dbReference type="InterPro" id="IPR006533">
    <property type="entry name" value="T6SS_Vgr_RhsGE"/>
</dbReference>
<feature type="domain" description="Gp5/Type VI secretion system Vgr protein OB-fold" evidence="5">
    <location>
        <begin position="385"/>
        <end position="454"/>
    </location>
</feature>
<comment type="caution">
    <text evidence="7">The sequence shown here is derived from an EMBL/GenBank/DDBJ whole genome shotgun (WGS) entry which is preliminary data.</text>
</comment>
<feature type="domain" description="Gp5/Type VI secretion system Vgr C-terminal trimerisation" evidence="6">
    <location>
        <begin position="471"/>
        <end position="580"/>
    </location>
</feature>
<dbReference type="InterPro" id="IPR054030">
    <property type="entry name" value="Gp5_Vgr_C"/>
</dbReference>
<proteinExistence type="inferred from homology"/>
<evidence type="ECO:0000256" key="4">
    <source>
        <dbReference type="SAM" id="MobiDB-lite"/>
    </source>
</evidence>
<dbReference type="Gene3D" id="2.40.50.230">
    <property type="entry name" value="Gp5 N-terminal domain"/>
    <property type="match status" value="1"/>
</dbReference>
<dbReference type="EMBL" id="JANIBJ010000020">
    <property type="protein sequence ID" value="MCQ8104787.1"/>
    <property type="molecule type" value="Genomic_DNA"/>
</dbReference>
<dbReference type="Gene3D" id="4.10.220.110">
    <property type="match status" value="1"/>
</dbReference>
<keyword evidence="8" id="KW-1185">Reference proteome</keyword>
<evidence type="ECO:0000256" key="1">
    <source>
        <dbReference type="ARBA" id="ARBA00004613"/>
    </source>
</evidence>
<organism evidence="7 8">
    <name type="scientific">Methylomonas subterranea</name>
    <dbReference type="NCBI Taxonomy" id="2952225"/>
    <lineage>
        <taxon>Bacteria</taxon>
        <taxon>Pseudomonadati</taxon>
        <taxon>Pseudomonadota</taxon>
        <taxon>Gammaproteobacteria</taxon>
        <taxon>Methylococcales</taxon>
        <taxon>Methylococcaceae</taxon>
        <taxon>Methylomonas</taxon>
    </lineage>
</organism>
<comment type="subcellular location">
    <subcellularLocation>
        <location evidence="1">Secreted</location>
    </subcellularLocation>
</comment>
<dbReference type="SUPFAM" id="SSF69349">
    <property type="entry name" value="Phage fibre proteins"/>
    <property type="match status" value="1"/>
</dbReference>
<dbReference type="InterPro" id="IPR050708">
    <property type="entry name" value="T6SS_VgrG/RHS"/>
</dbReference>
<evidence type="ECO:0000256" key="2">
    <source>
        <dbReference type="ARBA" id="ARBA00005558"/>
    </source>
</evidence>
<dbReference type="NCBIfam" id="TIGR03361">
    <property type="entry name" value="VI_Rhs_Vgr"/>
    <property type="match status" value="1"/>
</dbReference>
<dbReference type="SUPFAM" id="SSF69255">
    <property type="entry name" value="gp5 N-terminal domain-like"/>
    <property type="match status" value="1"/>
</dbReference>
<name>A0ABT1TH57_9GAMM</name>
<dbReference type="Gene3D" id="3.55.50.10">
    <property type="entry name" value="Baseplate protein-like domains"/>
    <property type="match status" value="1"/>
</dbReference>
<dbReference type="PANTHER" id="PTHR32305:SF15">
    <property type="entry name" value="PROTEIN RHSA-RELATED"/>
    <property type="match status" value="1"/>
</dbReference>
<reference evidence="7 8" key="1">
    <citation type="submission" date="2022-07" db="EMBL/GenBank/DDBJ databases">
        <title>Methylomonas rivi sp. nov., Methylomonas rosea sp. nov., Methylomonas aureus sp. nov. and Methylomonas subterranea sp. nov., four novel methanotrophs isolated from a freshwater creek and the deep terrestrial subsurface.</title>
        <authorList>
            <person name="Abin C."/>
            <person name="Sankaranarayanan K."/>
            <person name="Garner C."/>
            <person name="Sindelar R."/>
            <person name="Kotary K."/>
            <person name="Garner R."/>
            <person name="Barclay S."/>
            <person name="Lawson P."/>
            <person name="Krumholz L."/>
        </authorList>
    </citation>
    <scope>NUCLEOTIDE SEQUENCE [LARGE SCALE GENOMIC DNA]</scope>
    <source>
        <strain evidence="7 8">SURF-2</strain>
    </source>
</reference>
<dbReference type="Pfam" id="PF04717">
    <property type="entry name" value="Phage_base_V"/>
    <property type="match status" value="1"/>
</dbReference>
<dbReference type="Proteomes" id="UP001524499">
    <property type="component" value="Unassembled WGS sequence"/>
</dbReference>
<dbReference type="Pfam" id="PF05954">
    <property type="entry name" value="Phage_GPD"/>
    <property type="match status" value="1"/>
</dbReference>
<dbReference type="NCBIfam" id="TIGR01646">
    <property type="entry name" value="vgr_GE"/>
    <property type="match status" value="1"/>
</dbReference>
<keyword evidence="3" id="KW-0964">Secreted</keyword>
<evidence type="ECO:0000259" key="5">
    <source>
        <dbReference type="Pfam" id="PF04717"/>
    </source>
</evidence>
<dbReference type="InterPro" id="IPR037026">
    <property type="entry name" value="Vgr_OB-fold_dom_sf"/>
</dbReference>